<reference evidence="1 2" key="1">
    <citation type="journal article" date="2013" name="Nat. Commun.">
        <title>The evolution and pathogenic mechanisms of the rice sheath blight pathogen.</title>
        <authorList>
            <person name="Zheng A."/>
            <person name="Lin R."/>
            <person name="Xu L."/>
            <person name="Qin P."/>
            <person name="Tang C."/>
            <person name="Ai P."/>
            <person name="Zhang D."/>
            <person name="Liu Y."/>
            <person name="Sun Z."/>
            <person name="Feng H."/>
            <person name="Wang Y."/>
            <person name="Chen Y."/>
            <person name="Liang X."/>
            <person name="Fu R."/>
            <person name="Li Q."/>
            <person name="Zhang J."/>
            <person name="Yu X."/>
            <person name="Xie Z."/>
            <person name="Ding L."/>
            <person name="Guan P."/>
            <person name="Tang J."/>
            <person name="Liang Y."/>
            <person name="Wang S."/>
            <person name="Deng Q."/>
            <person name="Li S."/>
            <person name="Zhu J."/>
            <person name="Wang L."/>
            <person name="Liu H."/>
            <person name="Li P."/>
        </authorList>
    </citation>
    <scope>NUCLEOTIDE SEQUENCE [LARGE SCALE GENOMIC DNA]</scope>
    <source>
        <strain evidence="2">AG-1 IA</strain>
    </source>
</reference>
<evidence type="ECO:0000313" key="2">
    <source>
        <dbReference type="Proteomes" id="UP000011668"/>
    </source>
</evidence>
<organism evidence="1 2">
    <name type="scientific">Thanatephorus cucumeris (strain AG1-IA)</name>
    <name type="common">Rice sheath blight fungus</name>
    <name type="synonym">Rhizoctonia solani</name>
    <dbReference type="NCBI Taxonomy" id="983506"/>
    <lineage>
        <taxon>Eukaryota</taxon>
        <taxon>Fungi</taxon>
        <taxon>Dikarya</taxon>
        <taxon>Basidiomycota</taxon>
        <taxon>Agaricomycotina</taxon>
        <taxon>Agaricomycetes</taxon>
        <taxon>Cantharellales</taxon>
        <taxon>Ceratobasidiaceae</taxon>
        <taxon>Rhizoctonia</taxon>
        <taxon>Rhizoctonia solani AG-1</taxon>
    </lineage>
</organism>
<name>L8X1B6_THACA</name>
<dbReference type="Proteomes" id="UP000011668">
    <property type="component" value="Unassembled WGS sequence"/>
</dbReference>
<dbReference type="AlphaFoldDB" id="L8X1B6"/>
<dbReference type="EMBL" id="AFRT01000842">
    <property type="protein sequence ID" value="ELU42409.1"/>
    <property type="molecule type" value="Genomic_DNA"/>
</dbReference>
<protein>
    <submittedName>
        <fullName evidence="1">Uncharacterized protein</fullName>
    </submittedName>
</protein>
<keyword evidence="2" id="KW-1185">Reference proteome</keyword>
<comment type="caution">
    <text evidence="1">The sequence shown here is derived from an EMBL/GenBank/DDBJ whole genome shotgun (WGS) entry which is preliminary data.</text>
</comment>
<proteinExistence type="predicted"/>
<dbReference type="HOGENOM" id="CLU_2470631_0_0_1"/>
<accession>L8X1B6</accession>
<gene>
    <name evidence="1" type="ORF">AG1IA_03583</name>
</gene>
<evidence type="ECO:0000313" key="1">
    <source>
        <dbReference type="EMBL" id="ELU42409.1"/>
    </source>
</evidence>
<sequence length="88" mass="9632">MSGRLSRQHLILNRQLKTIFTSPQIPMAVHFGFSDRVDWPMNRNSATEVDLRIPCDQQGSSGVLSSCRVPTAIAIGPLVTPELAAPTM</sequence>